<gene>
    <name evidence="1" type="ORF">OSB1V03_LOCUS21239</name>
</gene>
<name>A0A7R9LSD4_9ACAR</name>
<dbReference type="InterPro" id="IPR038765">
    <property type="entry name" value="Papain-like_cys_pep_sf"/>
</dbReference>
<sequence length="207" mass="23092">MRCNSSFIHDLFQAQLRSSLVCRSCGKHSNTFDPYLFLSLPVPTRLTHTLLVNAVFLNRSPRVVQNGVSIESLATIRELRDKISRLLKIPEKQLVLLLIGQDFGLKELAKDTDIVQEMLEDMQDIYALETPKPTVSYTAANSAASGSHSGGEQQLTLVWTNRVGIGNQGRIFGSPFSTLVSREASHKQIQLDILNAMRSLLKHDVDM</sequence>
<dbReference type="SUPFAM" id="SSF54001">
    <property type="entry name" value="Cysteine proteinases"/>
    <property type="match status" value="1"/>
</dbReference>
<dbReference type="Gene3D" id="3.90.70.10">
    <property type="entry name" value="Cysteine proteinases"/>
    <property type="match status" value="1"/>
</dbReference>
<dbReference type="InterPro" id="IPR050185">
    <property type="entry name" value="Ub_carboxyl-term_hydrolase"/>
</dbReference>
<evidence type="ECO:0000313" key="1">
    <source>
        <dbReference type="EMBL" id="CAD7647014.1"/>
    </source>
</evidence>
<dbReference type="Proteomes" id="UP000759131">
    <property type="component" value="Unassembled WGS sequence"/>
</dbReference>
<reference evidence="1" key="1">
    <citation type="submission" date="2020-11" db="EMBL/GenBank/DDBJ databases">
        <authorList>
            <person name="Tran Van P."/>
        </authorList>
    </citation>
    <scope>NUCLEOTIDE SEQUENCE</scope>
</reference>
<proteinExistence type="predicted"/>
<dbReference type="PANTHER" id="PTHR21646:SF14">
    <property type="entry name" value="FI05488P"/>
    <property type="match status" value="1"/>
</dbReference>
<dbReference type="AlphaFoldDB" id="A0A7R9LSD4"/>
<keyword evidence="2" id="KW-1185">Reference proteome</keyword>
<protein>
    <submittedName>
        <fullName evidence="1">Uncharacterized protein</fullName>
    </submittedName>
</protein>
<feature type="non-terminal residue" evidence="1">
    <location>
        <position position="1"/>
    </location>
</feature>
<dbReference type="PANTHER" id="PTHR21646">
    <property type="entry name" value="UBIQUITIN CARBOXYL-TERMINAL HYDROLASE"/>
    <property type="match status" value="1"/>
</dbReference>
<dbReference type="OrthoDB" id="265776at2759"/>
<evidence type="ECO:0000313" key="2">
    <source>
        <dbReference type="Proteomes" id="UP000759131"/>
    </source>
</evidence>
<organism evidence="1">
    <name type="scientific">Medioppia subpectinata</name>
    <dbReference type="NCBI Taxonomy" id="1979941"/>
    <lineage>
        <taxon>Eukaryota</taxon>
        <taxon>Metazoa</taxon>
        <taxon>Ecdysozoa</taxon>
        <taxon>Arthropoda</taxon>
        <taxon>Chelicerata</taxon>
        <taxon>Arachnida</taxon>
        <taxon>Acari</taxon>
        <taxon>Acariformes</taxon>
        <taxon>Sarcoptiformes</taxon>
        <taxon>Oribatida</taxon>
        <taxon>Brachypylina</taxon>
        <taxon>Oppioidea</taxon>
        <taxon>Oppiidae</taxon>
        <taxon>Medioppia</taxon>
    </lineage>
</organism>
<dbReference type="EMBL" id="OC893105">
    <property type="protein sequence ID" value="CAD7647014.1"/>
    <property type="molecule type" value="Genomic_DNA"/>
</dbReference>
<accession>A0A7R9LSD4</accession>
<dbReference type="EMBL" id="CAJPIZ010038530">
    <property type="protein sequence ID" value="CAG2121293.1"/>
    <property type="molecule type" value="Genomic_DNA"/>
</dbReference>